<sequence>MMTVISLMFSILMQLETSEPTSVKYYTFLGTGRELQMKVSVWGEIDSPGMYSIPEGSDLLLLITIAGGPTRNAAISSIKIVRSFPEPRVLHVDLDTFFDTGRRDGVPVLSPGDMVFVNRTRYRSFKDILGVLGDMSYVFGFCYMVYKVMK</sequence>
<dbReference type="PANTHER" id="PTHR33619">
    <property type="entry name" value="POLYSACCHARIDE EXPORT PROTEIN GFCE-RELATED"/>
    <property type="match status" value="1"/>
</dbReference>
<comment type="caution">
    <text evidence="2">The sequence shown here is derived from an EMBL/GenBank/DDBJ whole genome shotgun (WGS) entry which is preliminary data.</text>
</comment>
<evidence type="ECO:0000259" key="1">
    <source>
        <dbReference type="Pfam" id="PF10531"/>
    </source>
</evidence>
<evidence type="ECO:0000313" key="2">
    <source>
        <dbReference type="EMBL" id="OYD13702.1"/>
    </source>
</evidence>
<gene>
    <name evidence="2" type="ORF">CH333_10270</name>
</gene>
<dbReference type="AlphaFoldDB" id="A0A235BND3"/>
<feature type="domain" description="Soluble ligand binding" evidence="1">
    <location>
        <begin position="38"/>
        <end position="82"/>
    </location>
</feature>
<evidence type="ECO:0000313" key="3">
    <source>
        <dbReference type="Proteomes" id="UP000215215"/>
    </source>
</evidence>
<proteinExistence type="predicted"/>
<dbReference type="EMBL" id="NOZQ01000222">
    <property type="protein sequence ID" value="OYD13702.1"/>
    <property type="molecule type" value="Genomic_DNA"/>
</dbReference>
<protein>
    <recommendedName>
        <fullName evidence="1">Soluble ligand binding domain-containing protein</fullName>
    </recommendedName>
</protein>
<dbReference type="PANTHER" id="PTHR33619:SF3">
    <property type="entry name" value="POLYSACCHARIDE EXPORT PROTEIN GFCE-RELATED"/>
    <property type="match status" value="1"/>
</dbReference>
<organism evidence="2 3">
    <name type="scientific">candidate division WOR-3 bacterium JGI_Cruoil_03_44_89</name>
    <dbReference type="NCBI Taxonomy" id="1973748"/>
    <lineage>
        <taxon>Bacteria</taxon>
        <taxon>Bacteria division WOR-3</taxon>
    </lineage>
</organism>
<dbReference type="InterPro" id="IPR019554">
    <property type="entry name" value="Soluble_ligand-bd"/>
</dbReference>
<name>A0A235BND3_UNCW3</name>
<dbReference type="InterPro" id="IPR049712">
    <property type="entry name" value="Poly_export"/>
</dbReference>
<dbReference type="GO" id="GO:0015159">
    <property type="term" value="F:polysaccharide transmembrane transporter activity"/>
    <property type="evidence" value="ECO:0007669"/>
    <property type="project" value="InterPro"/>
</dbReference>
<reference evidence="2 3" key="1">
    <citation type="submission" date="2017-07" db="EMBL/GenBank/DDBJ databases">
        <title>Recovery of genomes from metagenomes via a dereplication, aggregation, and scoring strategy.</title>
        <authorList>
            <person name="Sieber C.M."/>
            <person name="Probst A.J."/>
            <person name="Sharrar A."/>
            <person name="Thomas B.C."/>
            <person name="Hess M."/>
            <person name="Tringe S.G."/>
            <person name="Banfield J.F."/>
        </authorList>
    </citation>
    <scope>NUCLEOTIDE SEQUENCE [LARGE SCALE GENOMIC DNA]</scope>
    <source>
        <strain evidence="2">JGI_Cruoil_03_44_89</strain>
    </source>
</reference>
<dbReference type="Proteomes" id="UP000215215">
    <property type="component" value="Unassembled WGS sequence"/>
</dbReference>
<accession>A0A235BND3</accession>
<dbReference type="Pfam" id="PF10531">
    <property type="entry name" value="SLBB"/>
    <property type="match status" value="1"/>
</dbReference>
<dbReference type="Gene3D" id="3.10.560.10">
    <property type="entry name" value="Outer membrane lipoprotein wza domain like"/>
    <property type="match status" value="1"/>
</dbReference>